<feature type="domain" description="Disease resistance protein At4g27190-like leucine-rich repeats" evidence="6">
    <location>
        <begin position="795"/>
        <end position="906"/>
    </location>
</feature>
<dbReference type="InterPro" id="IPR001611">
    <property type="entry name" value="Leu-rich_rpt"/>
</dbReference>
<dbReference type="PRINTS" id="PR00364">
    <property type="entry name" value="DISEASERSIST"/>
</dbReference>
<keyword evidence="3" id="KW-0611">Plant defense</keyword>
<dbReference type="PANTHER" id="PTHR33463">
    <property type="entry name" value="NB-ARC DOMAIN-CONTAINING PROTEIN-RELATED"/>
    <property type="match status" value="1"/>
</dbReference>
<dbReference type="InterPro" id="IPR057135">
    <property type="entry name" value="At4g27190-like_LRR"/>
</dbReference>
<dbReference type="GO" id="GO:0006952">
    <property type="term" value="P:defense response"/>
    <property type="evidence" value="ECO:0007669"/>
    <property type="project" value="UniProtKB-KW"/>
</dbReference>
<dbReference type="Gene3D" id="3.40.50.300">
    <property type="entry name" value="P-loop containing nucleotide triphosphate hydrolases"/>
    <property type="match status" value="1"/>
</dbReference>
<evidence type="ECO:0000313" key="8">
    <source>
        <dbReference type="Proteomes" id="UP000655225"/>
    </source>
</evidence>
<feature type="domain" description="Disease resistance protein At4g27190-like leucine-rich repeats" evidence="6">
    <location>
        <begin position="921"/>
        <end position="1030"/>
    </location>
</feature>
<dbReference type="FunFam" id="3.40.50.300:FF:001091">
    <property type="entry name" value="Probable disease resistance protein At1g61300"/>
    <property type="match status" value="1"/>
</dbReference>
<dbReference type="InterPro" id="IPR002182">
    <property type="entry name" value="NB-ARC"/>
</dbReference>
<gene>
    <name evidence="7" type="ORF">HHK36_018635</name>
</gene>
<keyword evidence="4" id="KW-0067">ATP-binding</keyword>
<proteinExistence type="inferred from homology"/>
<keyword evidence="4" id="KW-0547">Nucleotide-binding</keyword>
<dbReference type="InterPro" id="IPR032675">
    <property type="entry name" value="LRR_dom_sf"/>
</dbReference>
<evidence type="ECO:0000259" key="6">
    <source>
        <dbReference type="Pfam" id="PF23247"/>
    </source>
</evidence>
<name>A0A834Z4R0_TETSI</name>
<comment type="caution">
    <text evidence="7">The sequence shown here is derived from an EMBL/GenBank/DDBJ whole genome shotgun (WGS) entry which is preliminary data.</text>
</comment>
<dbReference type="Pfam" id="PF13855">
    <property type="entry name" value="LRR_8"/>
    <property type="match status" value="1"/>
</dbReference>
<dbReference type="InterPro" id="IPR027417">
    <property type="entry name" value="P-loop_NTPase"/>
</dbReference>
<dbReference type="InterPro" id="IPR036388">
    <property type="entry name" value="WH-like_DNA-bd_sf"/>
</dbReference>
<dbReference type="Pfam" id="PF23247">
    <property type="entry name" value="LRR_RPS2"/>
    <property type="match status" value="2"/>
</dbReference>
<dbReference type="Proteomes" id="UP000655225">
    <property type="component" value="Unassembled WGS sequence"/>
</dbReference>
<accession>A0A834Z4R0</accession>
<reference evidence="7 8" key="1">
    <citation type="submission" date="2020-04" db="EMBL/GenBank/DDBJ databases">
        <title>Plant Genome Project.</title>
        <authorList>
            <person name="Zhang R.-G."/>
        </authorList>
    </citation>
    <scope>NUCLEOTIDE SEQUENCE [LARGE SCALE GENOMIC DNA]</scope>
    <source>
        <strain evidence="7">YNK0</strain>
        <tissue evidence="7">Leaf</tissue>
    </source>
</reference>
<keyword evidence="2" id="KW-0677">Repeat</keyword>
<evidence type="ECO:0000256" key="4">
    <source>
        <dbReference type="ARBA" id="ARBA00022840"/>
    </source>
</evidence>
<protein>
    <recommendedName>
        <fullName evidence="9">AAA+ ATPase domain-containing protein</fullName>
    </recommendedName>
</protein>
<comment type="similarity">
    <text evidence="1">Belongs to the disease resistance NB-LRR family.</text>
</comment>
<sequence length="1202" mass="136793">MATTDILRIVITPLAEITKCITTPLKREISYLVHYKTNVENLKNQVENLIPKKNDVNGLVEVARRKNEVIKEEVQKWMTRVAEIEVDMRRLDEEVNQNKMCFMRWCPNCSWRYGLGKEAMKKTQDAKDLLNEGNFSTVSLPAPPPSIEYRPVGDFETFESIGSHMNQIVNALKEENINTIGVYGMGGVGKTTLVTEVAKQVKRERLCDEVIMVTISRNPNIKTIQRDLAENLGMKFEEENEDLRAGQLMKRLQQEKTVLVILDDLWEELELAKIGIPYKGVPKGCKIVFTSRDLDVCTQMRCQVNIEVKVLSDEDSWDLFRMKTDGAVDSPTLHDVARDVVKECGGLPLAIVTLAGALRNKDLLVWEDALVQLKRSSPSNIPGMNKKVYSSLMLSYNHIESDETKLLFLFCCLFPEDYEIHVDYLLIYGMGEGLFLNVNTLEEARGRLHTMVQKLKASSLLLNGKGRFGIALSFSNINKEFVKMHDLVRDVAISIASNTDNGFLAKPNAGLEEWYEMEQLKQCKRISLMHNNISEFSGIPECPHIRTLLLQCNPDFSQIQDSFFQGMKSLVVLDLSFTSISSLMTSISCLKNLRTLNLGGSNLRELSLQGLEKLEVLILCDTAIPELPAEIGRLSNLKLLDLTNTPKIKVPGNTISKLRRLEELYMRDSFCDWEVEQTQGGMGKNMASFAEIASLPALRILKVQVINGKCLSQDISSPWKNLKAFVICVDDMFIDSPLSSPRSMRLNMLWFKSNPVSDWVKELLERTDELSLVGTMPLLKPTIDRPTVLVAQQEEECRDSTSILQADLLQRLHNLTELKVENCSHWKEVFCYEGRERDQALLSKLRKLKLENLLGVTRIWNGIVPFGTMHNLEKLLVIRCGSLSNIFSLSLSRSIQQLGKLRIEECHSMENIISVEDNKLQQLQSSTIFQNLQKITIIKCNKLKHLLPMSLASGLQRLEVLSIRKCEGIEVIIAEEEITGIDKVVLVLPLLTHVRVDDLPKLKSFFYQVRGLELPSLVFIEIWGCPNLKRFPLGPESAPNLDEIKGDENWFRELEWEEESFKSRLQPLLNNRRGAKHPFPYDSDEPVDCCLPCMRYAKIFAHHLIRTYKISYARNRTISWSTPNHPTGLPKDMACALKTRGMSIEYMANVISTKSIMVCFSFNPRSRCLRKPAGDEWREEINGCYLGTRICEDQQGRRNGGE</sequence>
<dbReference type="InterPro" id="IPR050905">
    <property type="entry name" value="Plant_NBS-LRR"/>
</dbReference>
<dbReference type="AlphaFoldDB" id="A0A834Z4R0"/>
<dbReference type="Gene3D" id="3.80.10.10">
    <property type="entry name" value="Ribonuclease Inhibitor"/>
    <property type="match status" value="2"/>
</dbReference>
<feature type="domain" description="NB-ARC" evidence="5">
    <location>
        <begin position="163"/>
        <end position="323"/>
    </location>
</feature>
<evidence type="ECO:0008006" key="9">
    <source>
        <dbReference type="Google" id="ProtNLM"/>
    </source>
</evidence>
<evidence type="ECO:0000259" key="5">
    <source>
        <dbReference type="Pfam" id="PF00931"/>
    </source>
</evidence>
<dbReference type="SUPFAM" id="SSF52540">
    <property type="entry name" value="P-loop containing nucleoside triphosphate hydrolases"/>
    <property type="match status" value="1"/>
</dbReference>
<evidence type="ECO:0000256" key="3">
    <source>
        <dbReference type="ARBA" id="ARBA00022821"/>
    </source>
</evidence>
<dbReference type="GO" id="GO:0005524">
    <property type="term" value="F:ATP binding"/>
    <property type="evidence" value="ECO:0007669"/>
    <property type="project" value="UniProtKB-KW"/>
</dbReference>
<dbReference type="EMBL" id="JABCRI010000012">
    <property type="protein sequence ID" value="KAF8396997.1"/>
    <property type="molecule type" value="Genomic_DNA"/>
</dbReference>
<dbReference type="OrthoDB" id="1898799at2759"/>
<keyword evidence="8" id="KW-1185">Reference proteome</keyword>
<dbReference type="Gene3D" id="1.10.8.430">
    <property type="entry name" value="Helical domain of apoptotic protease-activating factors"/>
    <property type="match status" value="1"/>
</dbReference>
<evidence type="ECO:0000256" key="1">
    <source>
        <dbReference type="ARBA" id="ARBA00008894"/>
    </source>
</evidence>
<dbReference type="PANTHER" id="PTHR33463:SF198">
    <property type="entry name" value="RPP4C3"/>
    <property type="match status" value="1"/>
</dbReference>
<evidence type="ECO:0000256" key="2">
    <source>
        <dbReference type="ARBA" id="ARBA00022737"/>
    </source>
</evidence>
<dbReference type="SUPFAM" id="SSF52058">
    <property type="entry name" value="L domain-like"/>
    <property type="match status" value="1"/>
</dbReference>
<dbReference type="Gene3D" id="1.10.10.10">
    <property type="entry name" value="Winged helix-like DNA-binding domain superfamily/Winged helix DNA-binding domain"/>
    <property type="match status" value="1"/>
</dbReference>
<organism evidence="7 8">
    <name type="scientific">Tetracentron sinense</name>
    <name type="common">Spur-leaf</name>
    <dbReference type="NCBI Taxonomy" id="13715"/>
    <lineage>
        <taxon>Eukaryota</taxon>
        <taxon>Viridiplantae</taxon>
        <taxon>Streptophyta</taxon>
        <taxon>Embryophyta</taxon>
        <taxon>Tracheophyta</taxon>
        <taxon>Spermatophyta</taxon>
        <taxon>Magnoliopsida</taxon>
        <taxon>Trochodendrales</taxon>
        <taxon>Trochodendraceae</taxon>
        <taxon>Tetracentron</taxon>
    </lineage>
</organism>
<dbReference type="InterPro" id="IPR042197">
    <property type="entry name" value="Apaf_helical"/>
</dbReference>
<dbReference type="Pfam" id="PF00931">
    <property type="entry name" value="NB-ARC"/>
    <property type="match status" value="1"/>
</dbReference>
<dbReference type="GO" id="GO:0043531">
    <property type="term" value="F:ADP binding"/>
    <property type="evidence" value="ECO:0007669"/>
    <property type="project" value="InterPro"/>
</dbReference>
<dbReference type="OMA" id="EHANYEC"/>
<evidence type="ECO:0000313" key="7">
    <source>
        <dbReference type="EMBL" id="KAF8396997.1"/>
    </source>
</evidence>